<reference evidence="3 4" key="1">
    <citation type="submission" date="2023-04" db="EMBL/GenBank/DDBJ databases">
        <title>Genome of Basidiobolus ranarum AG-B5.</title>
        <authorList>
            <person name="Stajich J.E."/>
            <person name="Carter-House D."/>
            <person name="Gryganskyi A."/>
        </authorList>
    </citation>
    <scope>NUCLEOTIDE SEQUENCE [LARGE SCALE GENOMIC DNA]</scope>
    <source>
        <strain evidence="3 4">AG-B5</strain>
    </source>
</reference>
<feature type="chain" id="PRO_5045319437" description="Acid phosphatase" evidence="2">
    <location>
        <begin position="23"/>
        <end position="306"/>
    </location>
</feature>
<dbReference type="PANTHER" id="PTHR31956">
    <property type="entry name" value="NON-SPECIFIC PHOSPHOLIPASE C4-RELATED"/>
    <property type="match status" value="1"/>
</dbReference>
<dbReference type="Proteomes" id="UP001479436">
    <property type="component" value="Unassembled WGS sequence"/>
</dbReference>
<sequence length="306" mass="35253">MLAIKVLLCMMTFIFLPIISMAKRLPNRSRRNNAYQQPVGKWFSRIMIIMLENTDYDVALEDPYFTQLAQDGMLLDNYFGVTHPSKGNYIAQIYGSYGDLRDDGPTTFQGESLVDLLENSHLTWKAYQEDYPGDCFLGNTDMYFEKHNPFISMRNIRTNLERCDQIVNGEELETDILLNTLPNVIYYTPNTLNDGHDTGIQYASKWLHDFLEEKLDDSNFMEDMLVVVTFDERGSFETLDDPDNRVLTILLGPPVEEEDLMQVTDSTEYDHYSLLRTIEENWSLGTLGRNDSTAIPFQNLIPLISG</sequence>
<evidence type="ECO:0008006" key="5">
    <source>
        <dbReference type="Google" id="ProtNLM"/>
    </source>
</evidence>
<evidence type="ECO:0000256" key="2">
    <source>
        <dbReference type="SAM" id="SignalP"/>
    </source>
</evidence>
<name>A0ABR2WG27_9FUNG</name>
<dbReference type="InterPro" id="IPR017850">
    <property type="entry name" value="Alkaline_phosphatase_core_sf"/>
</dbReference>
<gene>
    <name evidence="3" type="ORF">K7432_015496</name>
</gene>
<keyword evidence="1" id="KW-0378">Hydrolase</keyword>
<protein>
    <recommendedName>
        <fullName evidence="5">Acid phosphatase</fullName>
    </recommendedName>
</protein>
<evidence type="ECO:0000256" key="1">
    <source>
        <dbReference type="ARBA" id="ARBA00022801"/>
    </source>
</evidence>
<dbReference type="Pfam" id="PF04185">
    <property type="entry name" value="Phosphoesterase"/>
    <property type="match status" value="1"/>
</dbReference>
<evidence type="ECO:0000313" key="3">
    <source>
        <dbReference type="EMBL" id="KAK9760453.1"/>
    </source>
</evidence>
<dbReference type="Gene3D" id="3.40.720.10">
    <property type="entry name" value="Alkaline Phosphatase, subunit A"/>
    <property type="match status" value="1"/>
</dbReference>
<keyword evidence="4" id="KW-1185">Reference proteome</keyword>
<proteinExistence type="predicted"/>
<feature type="signal peptide" evidence="2">
    <location>
        <begin position="1"/>
        <end position="22"/>
    </location>
</feature>
<dbReference type="PANTHER" id="PTHR31956:SF8">
    <property type="entry name" value="ACID PHOSPHATASE PHOA (AFU_ORTHOLOGUE AFUA_1G03570)"/>
    <property type="match status" value="1"/>
</dbReference>
<dbReference type="InterPro" id="IPR007312">
    <property type="entry name" value="Phosphoesterase"/>
</dbReference>
<comment type="caution">
    <text evidence="3">The sequence shown here is derived from an EMBL/GenBank/DDBJ whole genome shotgun (WGS) entry which is preliminary data.</text>
</comment>
<dbReference type="EMBL" id="JASJQH010002126">
    <property type="protein sequence ID" value="KAK9760453.1"/>
    <property type="molecule type" value="Genomic_DNA"/>
</dbReference>
<organism evidence="3 4">
    <name type="scientific">Basidiobolus ranarum</name>
    <dbReference type="NCBI Taxonomy" id="34480"/>
    <lineage>
        <taxon>Eukaryota</taxon>
        <taxon>Fungi</taxon>
        <taxon>Fungi incertae sedis</taxon>
        <taxon>Zoopagomycota</taxon>
        <taxon>Entomophthoromycotina</taxon>
        <taxon>Basidiobolomycetes</taxon>
        <taxon>Basidiobolales</taxon>
        <taxon>Basidiobolaceae</taxon>
        <taxon>Basidiobolus</taxon>
    </lineage>
</organism>
<keyword evidence="2" id="KW-0732">Signal</keyword>
<evidence type="ECO:0000313" key="4">
    <source>
        <dbReference type="Proteomes" id="UP001479436"/>
    </source>
</evidence>
<accession>A0ABR2WG27</accession>